<dbReference type="PANTHER" id="PTHR31672">
    <property type="entry name" value="BNACNNG10540D PROTEIN"/>
    <property type="match status" value="1"/>
</dbReference>
<dbReference type="Pfam" id="PF00646">
    <property type="entry name" value="F-box"/>
    <property type="match status" value="1"/>
</dbReference>
<dbReference type="Gene3D" id="1.20.1280.50">
    <property type="match status" value="1"/>
</dbReference>
<dbReference type="CDD" id="cd22157">
    <property type="entry name" value="F-box_AtFBW1-like"/>
    <property type="match status" value="1"/>
</dbReference>
<evidence type="ECO:0000313" key="2">
    <source>
        <dbReference type="EMBL" id="VFQ61566.1"/>
    </source>
</evidence>
<feature type="domain" description="F-box" evidence="1">
    <location>
        <begin position="2"/>
        <end position="49"/>
    </location>
</feature>
<evidence type="ECO:0000259" key="1">
    <source>
        <dbReference type="PROSITE" id="PS50181"/>
    </source>
</evidence>
<dbReference type="PANTHER" id="PTHR31672:SF13">
    <property type="entry name" value="F-BOX PROTEIN CPR30-LIKE"/>
    <property type="match status" value="1"/>
</dbReference>
<dbReference type="PROSITE" id="PS50181">
    <property type="entry name" value="FBOX"/>
    <property type="match status" value="1"/>
</dbReference>
<gene>
    <name evidence="2" type="ORF">CCAM_LOCUS3342</name>
</gene>
<dbReference type="SMART" id="SM00256">
    <property type="entry name" value="FBOX"/>
    <property type="match status" value="1"/>
</dbReference>
<dbReference type="OrthoDB" id="910659at2759"/>
<dbReference type="NCBIfam" id="TIGR01640">
    <property type="entry name" value="F_box_assoc_1"/>
    <property type="match status" value="1"/>
</dbReference>
<evidence type="ECO:0000313" key="3">
    <source>
        <dbReference type="Proteomes" id="UP000595140"/>
    </source>
</evidence>
<dbReference type="Pfam" id="PF08268">
    <property type="entry name" value="FBA_3"/>
    <property type="match status" value="1"/>
</dbReference>
<dbReference type="InterPro" id="IPR013187">
    <property type="entry name" value="F-box-assoc_dom_typ3"/>
</dbReference>
<dbReference type="InterPro" id="IPR050796">
    <property type="entry name" value="SCF_F-box_component"/>
</dbReference>
<sequence>MDADARSLPEDIIRNILSRIPVRSLLRFQCVSRQWRALIKTPSFVAEHLRRQSPCLLFTWEQDRALNLRLLDFENMQLRPVQGPHLVSGLDYGGIMGSTNGLPCFRISRDTFYVWNPAIGELRMTPEVIEPDNGYPNVGFGFSPVINDYKIVVIWESKFPFFVQVYSLTSGSWKEVECEIIKGISLLRFISPGVTTNGTIFWLAMNDDGDVIVSFDVALELFTFIPVPVVEEDSRCSRLVVYENKLALFIKRLLSENLEYTDFWVMEERDVVASSSSYGERWSWTKKFNTTLPRNMSPLMIWKNEIVCRVDNKHVAEWSRWKEEKSRIYLFNLKTGESDNMLVIHESYMCIDYVESLVPVGGNKLSVIFM</sequence>
<dbReference type="SUPFAM" id="SSF81383">
    <property type="entry name" value="F-box domain"/>
    <property type="match status" value="1"/>
</dbReference>
<reference evidence="2 3" key="1">
    <citation type="submission" date="2018-04" db="EMBL/GenBank/DDBJ databases">
        <authorList>
            <person name="Vogel A."/>
        </authorList>
    </citation>
    <scope>NUCLEOTIDE SEQUENCE [LARGE SCALE GENOMIC DNA]</scope>
</reference>
<name>A0A484KHZ7_9ASTE</name>
<dbReference type="AlphaFoldDB" id="A0A484KHZ7"/>
<dbReference type="Proteomes" id="UP000595140">
    <property type="component" value="Unassembled WGS sequence"/>
</dbReference>
<proteinExistence type="predicted"/>
<dbReference type="InterPro" id="IPR036047">
    <property type="entry name" value="F-box-like_dom_sf"/>
</dbReference>
<dbReference type="InterPro" id="IPR001810">
    <property type="entry name" value="F-box_dom"/>
</dbReference>
<dbReference type="SUPFAM" id="SSF82171">
    <property type="entry name" value="DPP6 N-terminal domain-like"/>
    <property type="match status" value="1"/>
</dbReference>
<accession>A0A484KHZ7</accession>
<keyword evidence="3" id="KW-1185">Reference proteome</keyword>
<organism evidence="2 3">
    <name type="scientific">Cuscuta campestris</name>
    <dbReference type="NCBI Taxonomy" id="132261"/>
    <lineage>
        <taxon>Eukaryota</taxon>
        <taxon>Viridiplantae</taxon>
        <taxon>Streptophyta</taxon>
        <taxon>Embryophyta</taxon>
        <taxon>Tracheophyta</taxon>
        <taxon>Spermatophyta</taxon>
        <taxon>Magnoliopsida</taxon>
        <taxon>eudicotyledons</taxon>
        <taxon>Gunneridae</taxon>
        <taxon>Pentapetalae</taxon>
        <taxon>asterids</taxon>
        <taxon>lamiids</taxon>
        <taxon>Solanales</taxon>
        <taxon>Convolvulaceae</taxon>
        <taxon>Cuscuteae</taxon>
        <taxon>Cuscuta</taxon>
        <taxon>Cuscuta subgen. Grammica</taxon>
        <taxon>Cuscuta sect. Cleistogrammica</taxon>
    </lineage>
</organism>
<dbReference type="EMBL" id="OOIL02000182">
    <property type="protein sequence ID" value="VFQ61566.1"/>
    <property type="molecule type" value="Genomic_DNA"/>
</dbReference>
<dbReference type="InterPro" id="IPR017451">
    <property type="entry name" value="F-box-assoc_interact_dom"/>
</dbReference>
<protein>
    <recommendedName>
        <fullName evidence="1">F-box domain-containing protein</fullName>
    </recommendedName>
</protein>